<name>D5CT40_SIDLE</name>
<feature type="transmembrane region" description="Helical" evidence="1">
    <location>
        <begin position="20"/>
        <end position="44"/>
    </location>
</feature>
<protein>
    <submittedName>
        <fullName evidence="2">Uncharacterized protein</fullName>
    </submittedName>
</protein>
<sequence length="225" mass="23885">MATGDTNDMLGRLNAALPSRWFGTSSTIGAVMSGFAAMLSWLYSMYQYVQLQMRIATASGVWLDIAASDFFGTGLPRLANEFDDQYRARIRSSLFVEHGTRNAIYYTLLRLTGRAPVIFEPARPADTGAYGGAGVGAMGLAYNTAGGYGSLQMPYQALVQAYLPSTAGIPLVAGYGIPTGAYNTASRAEYTSLANAQESVAQQAIYNAVEAVRPAGTTVWVGTSP</sequence>
<dbReference type="HOGENOM" id="CLU_109340_0_0_4"/>
<keyword evidence="1" id="KW-1133">Transmembrane helix</keyword>
<accession>D5CT40</accession>
<dbReference type="Proteomes" id="UP000001625">
    <property type="component" value="Chromosome"/>
</dbReference>
<dbReference type="OrthoDB" id="273496at2"/>
<dbReference type="EMBL" id="CP001965">
    <property type="protein sequence ID" value="ADE12126.1"/>
    <property type="molecule type" value="Genomic_DNA"/>
</dbReference>
<dbReference type="eggNOG" id="ENOG502ZJ8N">
    <property type="taxonomic scope" value="Bacteria"/>
</dbReference>
<keyword evidence="1" id="KW-0812">Transmembrane</keyword>
<reference evidence="2 3" key="1">
    <citation type="submission" date="2010-03" db="EMBL/GenBank/DDBJ databases">
        <title>Complete sequence of Sideroxydans lithotrophicus ES-1.</title>
        <authorList>
            <consortium name="US DOE Joint Genome Institute"/>
            <person name="Lucas S."/>
            <person name="Copeland A."/>
            <person name="Lapidus A."/>
            <person name="Cheng J.-F."/>
            <person name="Bruce D."/>
            <person name="Goodwin L."/>
            <person name="Pitluck S."/>
            <person name="Munk A.C."/>
            <person name="Detter J.C."/>
            <person name="Han C."/>
            <person name="Tapia R."/>
            <person name="Larimer F."/>
            <person name="Land M."/>
            <person name="Hauser L."/>
            <person name="Kyrpides N."/>
            <person name="Ivanova N."/>
            <person name="Emerson D."/>
            <person name="Woyke T."/>
        </authorList>
    </citation>
    <scope>NUCLEOTIDE SEQUENCE [LARGE SCALE GENOMIC DNA]</scope>
    <source>
        <strain evidence="2 3">ES-1</strain>
    </source>
</reference>
<keyword evidence="1" id="KW-0472">Membrane</keyword>
<evidence type="ECO:0000313" key="2">
    <source>
        <dbReference type="EMBL" id="ADE12126.1"/>
    </source>
</evidence>
<evidence type="ECO:0000256" key="1">
    <source>
        <dbReference type="SAM" id="Phobius"/>
    </source>
</evidence>
<dbReference type="AlphaFoldDB" id="D5CT40"/>
<organism evidence="2 3">
    <name type="scientific">Sideroxydans lithotrophicus (strain ES-1)</name>
    <dbReference type="NCBI Taxonomy" id="580332"/>
    <lineage>
        <taxon>Bacteria</taxon>
        <taxon>Pseudomonadati</taxon>
        <taxon>Pseudomonadota</taxon>
        <taxon>Betaproteobacteria</taxon>
        <taxon>Nitrosomonadales</taxon>
        <taxon>Gallionellaceae</taxon>
        <taxon>Sideroxydans</taxon>
    </lineage>
</organism>
<evidence type="ECO:0000313" key="3">
    <source>
        <dbReference type="Proteomes" id="UP000001625"/>
    </source>
</evidence>
<dbReference type="KEGG" id="slt:Slit_1897"/>
<gene>
    <name evidence="2" type="ordered locus">Slit_1897</name>
</gene>
<dbReference type="STRING" id="580332.Slit_1897"/>
<keyword evidence="3" id="KW-1185">Reference proteome</keyword>
<proteinExistence type="predicted"/>